<dbReference type="Pfam" id="PF07786">
    <property type="entry name" value="HGSNAT_cat"/>
    <property type="match status" value="1"/>
</dbReference>
<keyword evidence="2" id="KW-0472">Membrane</keyword>
<feature type="compositionally biased region" description="Pro residues" evidence="1">
    <location>
        <begin position="70"/>
        <end position="79"/>
    </location>
</feature>
<dbReference type="PANTHER" id="PTHR31061">
    <property type="entry name" value="LD22376P"/>
    <property type="match status" value="1"/>
</dbReference>
<evidence type="ECO:0000256" key="2">
    <source>
        <dbReference type="SAM" id="Phobius"/>
    </source>
</evidence>
<feature type="transmembrane region" description="Helical" evidence="2">
    <location>
        <begin position="90"/>
        <end position="113"/>
    </location>
</feature>
<evidence type="ECO:0000259" key="3">
    <source>
        <dbReference type="Pfam" id="PF07786"/>
    </source>
</evidence>
<feature type="transmembrane region" description="Helical" evidence="2">
    <location>
        <begin position="396"/>
        <end position="420"/>
    </location>
</feature>
<dbReference type="PANTHER" id="PTHR31061:SF24">
    <property type="entry name" value="LD22376P"/>
    <property type="match status" value="1"/>
</dbReference>
<feature type="transmembrane region" description="Helical" evidence="2">
    <location>
        <begin position="233"/>
        <end position="251"/>
    </location>
</feature>
<keyword evidence="2" id="KW-1133">Transmembrane helix</keyword>
<feature type="region of interest" description="Disordered" evidence="1">
    <location>
        <begin position="1"/>
        <end position="22"/>
    </location>
</feature>
<accession>A0A8J5SII2</accession>
<sequence>MGDVVGNAGVSAAEGRRGGPKEAAAMGGYELVQSDDAAGHVTVDLEAGRGCVFPKGGGSGGGGGGGGGSLPPPAPPSPATPRQRLVSLDVFRGITVLLMIIVDDAGAFLPAINHSPWDGVTIADLVMPFFLFIVGVALALAYKRVPDKWEATRKAILRALKLFCVGLVLQGGFFHGVHSLTFGVDITRIRLMGILQRIAIAYLVTALCEIWLQGDDDDIDSGMDLLKRNRYQLFIGLVISIAYMTFLYGTYVPDWEYQISVPGSMEKSFFVKCGVRGDTGPGCNAVGMIDRKILGIQHLYGRPVYARSKRCSINSPQNGPLHPDAPSWCQAPFDPEGLLSSVMAIVTCLIGLQYGHIIVHFQKHNERIMKWLVPSFSMLILAFSMDFFGMHMNKPLYTVSYTLATAGAAGLLFAGIYTLVDMYGHRRPTAAMEWMGTHALMIYVLIACNVLPIFIHGFYWGEPKNNLLKFIGVGA</sequence>
<dbReference type="AlphaFoldDB" id="A0A8J5SII2"/>
<feature type="transmembrane region" description="Helical" evidence="2">
    <location>
        <begin position="155"/>
        <end position="174"/>
    </location>
</feature>
<protein>
    <recommendedName>
        <fullName evidence="3">Heparan-alpha-glucosaminide N-acetyltransferase catalytic domain-containing protein</fullName>
    </recommendedName>
</protein>
<dbReference type="OrthoDB" id="2149840at2759"/>
<evidence type="ECO:0000256" key="1">
    <source>
        <dbReference type="SAM" id="MobiDB-lite"/>
    </source>
</evidence>
<reference evidence="4" key="1">
    <citation type="journal article" date="2021" name="bioRxiv">
        <title>Whole Genome Assembly and Annotation of Northern Wild Rice, Zizania palustris L., Supports a Whole Genome Duplication in the Zizania Genus.</title>
        <authorList>
            <person name="Haas M."/>
            <person name="Kono T."/>
            <person name="Macchietto M."/>
            <person name="Millas R."/>
            <person name="McGilp L."/>
            <person name="Shao M."/>
            <person name="Duquette J."/>
            <person name="Hirsch C.N."/>
            <person name="Kimball J."/>
        </authorList>
    </citation>
    <scope>NUCLEOTIDE SEQUENCE</scope>
    <source>
        <tissue evidence="4">Fresh leaf tissue</tissue>
    </source>
</reference>
<feature type="compositionally biased region" description="Gly residues" evidence="1">
    <location>
        <begin position="55"/>
        <end position="69"/>
    </location>
</feature>
<feature type="transmembrane region" description="Helical" evidence="2">
    <location>
        <begin position="440"/>
        <end position="460"/>
    </location>
</feature>
<reference evidence="4" key="2">
    <citation type="submission" date="2021-02" db="EMBL/GenBank/DDBJ databases">
        <authorList>
            <person name="Kimball J.A."/>
            <person name="Haas M.W."/>
            <person name="Macchietto M."/>
            <person name="Kono T."/>
            <person name="Duquette J."/>
            <person name="Shao M."/>
        </authorList>
    </citation>
    <scope>NUCLEOTIDE SEQUENCE</scope>
    <source>
        <tissue evidence="4">Fresh leaf tissue</tissue>
    </source>
</reference>
<comment type="caution">
    <text evidence="4">The sequence shown here is derived from an EMBL/GenBank/DDBJ whole genome shotgun (WGS) entry which is preliminary data.</text>
</comment>
<feature type="transmembrane region" description="Helical" evidence="2">
    <location>
        <begin position="194"/>
        <end position="212"/>
    </location>
</feature>
<dbReference type="EMBL" id="JAAALK010000285">
    <property type="protein sequence ID" value="KAG8064418.1"/>
    <property type="molecule type" value="Genomic_DNA"/>
</dbReference>
<dbReference type="Proteomes" id="UP000729402">
    <property type="component" value="Unassembled WGS sequence"/>
</dbReference>
<feature type="region of interest" description="Disordered" evidence="1">
    <location>
        <begin position="54"/>
        <end position="81"/>
    </location>
</feature>
<proteinExistence type="predicted"/>
<dbReference type="InterPro" id="IPR012429">
    <property type="entry name" value="HGSNAT_cat"/>
</dbReference>
<keyword evidence="5" id="KW-1185">Reference proteome</keyword>
<gene>
    <name evidence="4" type="ORF">GUJ93_ZPchr0004g38661</name>
</gene>
<organism evidence="4 5">
    <name type="scientific">Zizania palustris</name>
    <name type="common">Northern wild rice</name>
    <dbReference type="NCBI Taxonomy" id="103762"/>
    <lineage>
        <taxon>Eukaryota</taxon>
        <taxon>Viridiplantae</taxon>
        <taxon>Streptophyta</taxon>
        <taxon>Embryophyta</taxon>
        <taxon>Tracheophyta</taxon>
        <taxon>Spermatophyta</taxon>
        <taxon>Magnoliopsida</taxon>
        <taxon>Liliopsida</taxon>
        <taxon>Poales</taxon>
        <taxon>Poaceae</taxon>
        <taxon>BOP clade</taxon>
        <taxon>Oryzoideae</taxon>
        <taxon>Oryzeae</taxon>
        <taxon>Zizaniinae</taxon>
        <taxon>Zizania</taxon>
    </lineage>
</organism>
<evidence type="ECO:0000313" key="5">
    <source>
        <dbReference type="Proteomes" id="UP000729402"/>
    </source>
</evidence>
<keyword evidence="2" id="KW-0812">Transmembrane</keyword>
<evidence type="ECO:0000313" key="4">
    <source>
        <dbReference type="EMBL" id="KAG8064418.1"/>
    </source>
</evidence>
<feature type="transmembrane region" description="Helical" evidence="2">
    <location>
        <begin position="371"/>
        <end position="390"/>
    </location>
</feature>
<feature type="transmembrane region" description="Helical" evidence="2">
    <location>
        <begin position="125"/>
        <end position="143"/>
    </location>
</feature>
<name>A0A8J5SII2_ZIZPA</name>
<feature type="domain" description="Heparan-alpha-glucosaminide N-acetyltransferase catalytic" evidence="3">
    <location>
        <begin position="84"/>
        <end position="207"/>
    </location>
</feature>
<feature type="transmembrane region" description="Helical" evidence="2">
    <location>
        <begin position="338"/>
        <end position="359"/>
    </location>
</feature>